<feature type="transmembrane region" description="Helical" evidence="5">
    <location>
        <begin position="140"/>
        <end position="159"/>
    </location>
</feature>
<feature type="transmembrane region" description="Helical" evidence="5">
    <location>
        <begin position="198"/>
        <end position="217"/>
    </location>
</feature>
<feature type="transmembrane region" description="Helical" evidence="5">
    <location>
        <begin position="255"/>
        <end position="272"/>
    </location>
</feature>
<feature type="transmembrane region" description="Helical" evidence="5">
    <location>
        <begin position="63"/>
        <end position="81"/>
    </location>
</feature>
<dbReference type="PANTHER" id="PTHR32322">
    <property type="entry name" value="INNER MEMBRANE TRANSPORTER"/>
    <property type="match status" value="1"/>
</dbReference>
<feature type="transmembrane region" description="Helical" evidence="5">
    <location>
        <begin position="171"/>
        <end position="192"/>
    </location>
</feature>
<dbReference type="InterPro" id="IPR050638">
    <property type="entry name" value="AA-Vitamin_Transporters"/>
</dbReference>
<keyword evidence="3 5" id="KW-1133">Transmembrane helix</keyword>
<evidence type="ECO:0000313" key="7">
    <source>
        <dbReference type="EMBL" id="MCB5200370.1"/>
    </source>
</evidence>
<dbReference type="InterPro" id="IPR000620">
    <property type="entry name" value="EamA_dom"/>
</dbReference>
<dbReference type="SUPFAM" id="SSF103481">
    <property type="entry name" value="Multidrug resistance efflux transporter EmrE"/>
    <property type="match status" value="1"/>
</dbReference>
<evidence type="ECO:0000256" key="3">
    <source>
        <dbReference type="ARBA" id="ARBA00022989"/>
    </source>
</evidence>
<keyword evidence="4 5" id="KW-0472">Membrane</keyword>
<evidence type="ECO:0000313" key="8">
    <source>
        <dbReference type="Proteomes" id="UP001138961"/>
    </source>
</evidence>
<organism evidence="7 8">
    <name type="scientific">Loktanella gaetbuli</name>
    <dbReference type="NCBI Taxonomy" id="2881335"/>
    <lineage>
        <taxon>Bacteria</taxon>
        <taxon>Pseudomonadati</taxon>
        <taxon>Pseudomonadota</taxon>
        <taxon>Alphaproteobacteria</taxon>
        <taxon>Rhodobacterales</taxon>
        <taxon>Roseobacteraceae</taxon>
        <taxon>Loktanella</taxon>
    </lineage>
</organism>
<evidence type="ECO:0000256" key="5">
    <source>
        <dbReference type="SAM" id="Phobius"/>
    </source>
</evidence>
<dbReference type="Proteomes" id="UP001138961">
    <property type="component" value="Unassembled WGS sequence"/>
</dbReference>
<dbReference type="InterPro" id="IPR037185">
    <property type="entry name" value="EmrE-like"/>
</dbReference>
<name>A0ABS8BXC6_9RHOB</name>
<evidence type="ECO:0000256" key="1">
    <source>
        <dbReference type="ARBA" id="ARBA00004141"/>
    </source>
</evidence>
<evidence type="ECO:0000256" key="2">
    <source>
        <dbReference type="ARBA" id="ARBA00022692"/>
    </source>
</evidence>
<dbReference type="EMBL" id="JAJATZ010000007">
    <property type="protein sequence ID" value="MCB5200370.1"/>
    <property type="molecule type" value="Genomic_DNA"/>
</dbReference>
<dbReference type="PANTHER" id="PTHR32322:SF9">
    <property type="entry name" value="AMINO-ACID METABOLITE EFFLUX PUMP-RELATED"/>
    <property type="match status" value="1"/>
</dbReference>
<protein>
    <submittedName>
        <fullName evidence="7">DMT family transporter</fullName>
    </submittedName>
</protein>
<reference evidence="7" key="1">
    <citation type="submission" date="2021-10" db="EMBL/GenBank/DDBJ databases">
        <title>Loktanella gaetbuli sp. nov., isolated from a tidal flat.</title>
        <authorList>
            <person name="Park S."/>
            <person name="Yoon J.-H."/>
        </authorList>
    </citation>
    <scope>NUCLEOTIDE SEQUENCE</scope>
    <source>
        <strain evidence="7">TSTF-M6</strain>
    </source>
</reference>
<sequence length="280" mass="27966">MRLISLVTLVMVAFAANSILNRVAVAGHDMAPMTFAAIRVAAGAAVLLALARRDLLRVTAARLGGAVTLAIYMIGFSWAYLALDAGLGALILFGCVQLGMFASAVARGIVVPVMRWVGAGVALAGLAVLLWPAGGVQVPVLPAIAMVAAGLGWAGYTLLGQGAADPVAASAVNFVLSLPLVIVALIVSGQIGTVTAPAILAAVTSGAVTSGLGYALWYRVLPQLPTTVAAIAQLSVPVIAVAGGVVLLGEPLTQRLLIAAGLVLGGIALSLYRKSGSSGS</sequence>
<feature type="transmembrane region" description="Helical" evidence="5">
    <location>
        <begin position="87"/>
        <end position="106"/>
    </location>
</feature>
<feature type="transmembrane region" description="Helical" evidence="5">
    <location>
        <begin position="229"/>
        <end position="249"/>
    </location>
</feature>
<dbReference type="Pfam" id="PF00892">
    <property type="entry name" value="EamA"/>
    <property type="match status" value="1"/>
</dbReference>
<comment type="caution">
    <text evidence="7">The sequence shown here is derived from an EMBL/GenBank/DDBJ whole genome shotgun (WGS) entry which is preliminary data.</text>
</comment>
<accession>A0ABS8BXC6</accession>
<feature type="transmembrane region" description="Helical" evidence="5">
    <location>
        <begin position="31"/>
        <end position="51"/>
    </location>
</feature>
<keyword evidence="2 5" id="KW-0812">Transmembrane</keyword>
<gene>
    <name evidence="7" type="ORF">LGQ03_14065</name>
</gene>
<keyword evidence="8" id="KW-1185">Reference proteome</keyword>
<feature type="transmembrane region" description="Helical" evidence="5">
    <location>
        <begin position="113"/>
        <end position="134"/>
    </location>
</feature>
<evidence type="ECO:0000259" key="6">
    <source>
        <dbReference type="Pfam" id="PF00892"/>
    </source>
</evidence>
<proteinExistence type="predicted"/>
<feature type="domain" description="EamA" evidence="6">
    <location>
        <begin position="143"/>
        <end position="271"/>
    </location>
</feature>
<comment type="subcellular location">
    <subcellularLocation>
        <location evidence="1">Membrane</location>
        <topology evidence="1">Multi-pass membrane protein</topology>
    </subcellularLocation>
</comment>
<evidence type="ECO:0000256" key="4">
    <source>
        <dbReference type="ARBA" id="ARBA00023136"/>
    </source>
</evidence>